<keyword evidence="3 8" id="KW-0349">Heme</keyword>
<dbReference type="InterPro" id="IPR036396">
    <property type="entry name" value="Cyt_P450_sf"/>
</dbReference>
<dbReference type="GO" id="GO:0020037">
    <property type="term" value="F:heme binding"/>
    <property type="evidence" value="ECO:0007669"/>
    <property type="project" value="InterPro"/>
</dbReference>
<dbReference type="Gene3D" id="1.10.630.10">
    <property type="entry name" value="Cytochrome P450"/>
    <property type="match status" value="1"/>
</dbReference>
<evidence type="ECO:0000313" key="10">
    <source>
        <dbReference type="EMBL" id="KAG5675033.1"/>
    </source>
</evidence>
<proteinExistence type="inferred from homology"/>
<dbReference type="AlphaFoldDB" id="A0A9J6BYH2"/>
<sequence length="509" mass="58499">MLIRQTASISRRLLTTTSTSFSLDNQLSQNKSFSEIPSISALKVVVRNIPGGKYYNKSMTQLHELLYDEYGSILRFPGLFGRPPVVFAYDAKDFEKVYRNEGVWPERLNLDSLVYYRKTKRSDIYDKFAGLFSSQGEEWHSMRTITNPILMQPKTMKLYCTQVDEIAKEFVGIMRKLRDEKCEMPADFSNYINSWSLESVVAVALERRLNILSGSSNDEKAQELIKNIRIFFEKSFEFDGLPSVWRYYETKSFKDFLKVYDTITNIVLYFIEEAVARIESNPSLSSNEDGILRKLLKIDKKAAVVMASDMLLAGVDTTATAAINTLYCLAKNPDKQEILRKELINILQTKETQLTAENMKNLPYLRGVIKETLRIMPVISGTARKVSNDVSISGYKVPAGTHVIMVPIFETTNEKQYPQPEKFMPERWLRENNDPQCPHAKNANPFTFLPFGFGSRMCIGRRLAELEIEVLIANVIRNFKLEWHHPDMKIKSTFVNLPISDLKFKAIDL</sequence>
<feature type="binding site" description="axial binding residue" evidence="8">
    <location>
        <position position="458"/>
    </location>
    <ligand>
        <name>heme</name>
        <dbReference type="ChEBI" id="CHEBI:30413"/>
    </ligand>
    <ligandPart>
        <name>Fe</name>
        <dbReference type="ChEBI" id="CHEBI:18248"/>
    </ligandPart>
</feature>
<dbReference type="GO" id="GO:0005506">
    <property type="term" value="F:iron ion binding"/>
    <property type="evidence" value="ECO:0007669"/>
    <property type="project" value="InterPro"/>
</dbReference>
<reference evidence="10" key="1">
    <citation type="submission" date="2021-03" db="EMBL/GenBank/DDBJ databases">
        <title>Chromosome level genome of the anhydrobiotic midge Polypedilum vanderplanki.</title>
        <authorList>
            <person name="Yoshida Y."/>
            <person name="Kikawada T."/>
            <person name="Gusev O."/>
        </authorList>
    </citation>
    <scope>NUCLEOTIDE SEQUENCE</scope>
    <source>
        <strain evidence="10">NIAS01</strain>
        <tissue evidence="10">Whole body or cell culture</tissue>
    </source>
</reference>
<dbReference type="Pfam" id="PF00067">
    <property type="entry name" value="p450"/>
    <property type="match status" value="1"/>
</dbReference>
<comment type="cofactor">
    <cofactor evidence="1 8">
        <name>heme</name>
        <dbReference type="ChEBI" id="CHEBI:30413"/>
    </cofactor>
</comment>
<dbReference type="PRINTS" id="PR00385">
    <property type="entry name" value="P450"/>
</dbReference>
<evidence type="ECO:0000256" key="8">
    <source>
        <dbReference type="PIRSR" id="PIRSR602401-1"/>
    </source>
</evidence>
<dbReference type="SUPFAM" id="SSF48264">
    <property type="entry name" value="Cytochrome P450"/>
    <property type="match status" value="1"/>
</dbReference>
<evidence type="ECO:0000256" key="9">
    <source>
        <dbReference type="RuleBase" id="RU000461"/>
    </source>
</evidence>
<dbReference type="PANTHER" id="PTHR24279:SF120">
    <property type="entry name" value="CYTOCHROME P450"/>
    <property type="match status" value="1"/>
</dbReference>
<evidence type="ECO:0000256" key="4">
    <source>
        <dbReference type="ARBA" id="ARBA00022723"/>
    </source>
</evidence>
<dbReference type="CDD" id="cd11054">
    <property type="entry name" value="CYP24A1-like"/>
    <property type="match status" value="1"/>
</dbReference>
<dbReference type="Proteomes" id="UP001107558">
    <property type="component" value="Chromosome 2"/>
</dbReference>
<keyword evidence="4 8" id="KW-0479">Metal-binding</keyword>
<dbReference type="PROSITE" id="PS00086">
    <property type="entry name" value="CYTOCHROME_P450"/>
    <property type="match status" value="1"/>
</dbReference>
<comment type="caution">
    <text evidence="10">The sequence shown here is derived from an EMBL/GenBank/DDBJ whole genome shotgun (WGS) entry which is preliminary data.</text>
</comment>
<dbReference type="InterPro" id="IPR001128">
    <property type="entry name" value="Cyt_P450"/>
</dbReference>
<evidence type="ECO:0000256" key="2">
    <source>
        <dbReference type="ARBA" id="ARBA00010617"/>
    </source>
</evidence>
<dbReference type="GO" id="GO:0004497">
    <property type="term" value="F:monooxygenase activity"/>
    <property type="evidence" value="ECO:0007669"/>
    <property type="project" value="UniProtKB-KW"/>
</dbReference>
<keyword evidence="6 8" id="KW-0408">Iron</keyword>
<dbReference type="InterPro" id="IPR017972">
    <property type="entry name" value="Cyt_P450_CS"/>
</dbReference>
<dbReference type="PANTHER" id="PTHR24279">
    <property type="entry name" value="CYTOCHROME P450"/>
    <property type="match status" value="1"/>
</dbReference>
<accession>A0A9J6BYH2</accession>
<evidence type="ECO:0000256" key="7">
    <source>
        <dbReference type="ARBA" id="ARBA00023033"/>
    </source>
</evidence>
<dbReference type="GO" id="GO:0016705">
    <property type="term" value="F:oxidoreductase activity, acting on paired donors, with incorporation or reduction of molecular oxygen"/>
    <property type="evidence" value="ECO:0007669"/>
    <property type="project" value="InterPro"/>
</dbReference>
<dbReference type="FunFam" id="1.10.630.10:FF:000006">
    <property type="entry name" value="Cytochrome P450 302a1, mitochondrial"/>
    <property type="match status" value="1"/>
</dbReference>
<keyword evidence="7 9" id="KW-0503">Monooxygenase</keyword>
<evidence type="ECO:0000256" key="3">
    <source>
        <dbReference type="ARBA" id="ARBA00022617"/>
    </source>
</evidence>
<evidence type="ECO:0000256" key="1">
    <source>
        <dbReference type="ARBA" id="ARBA00001971"/>
    </source>
</evidence>
<protein>
    <recommendedName>
        <fullName evidence="12">Cytochrome P450 CYP12A2-like</fullName>
    </recommendedName>
</protein>
<dbReference type="InterPro" id="IPR002401">
    <property type="entry name" value="Cyt_P450_E_grp-I"/>
</dbReference>
<comment type="similarity">
    <text evidence="2 9">Belongs to the cytochrome P450 family.</text>
</comment>
<dbReference type="EMBL" id="JADBJN010000002">
    <property type="protein sequence ID" value="KAG5675033.1"/>
    <property type="molecule type" value="Genomic_DNA"/>
</dbReference>
<evidence type="ECO:0000256" key="6">
    <source>
        <dbReference type="ARBA" id="ARBA00023004"/>
    </source>
</evidence>
<keyword evidence="11" id="KW-1185">Reference proteome</keyword>
<evidence type="ECO:0000256" key="5">
    <source>
        <dbReference type="ARBA" id="ARBA00023002"/>
    </source>
</evidence>
<dbReference type="PRINTS" id="PR00463">
    <property type="entry name" value="EP450I"/>
</dbReference>
<dbReference type="InterPro" id="IPR050479">
    <property type="entry name" value="CYP11_CYP27_families"/>
</dbReference>
<keyword evidence="5 9" id="KW-0560">Oxidoreductase</keyword>
<gene>
    <name evidence="10" type="ORF">PVAND_004972</name>
</gene>
<name>A0A9J6BYH2_POLVA</name>
<evidence type="ECO:0000313" key="11">
    <source>
        <dbReference type="Proteomes" id="UP001107558"/>
    </source>
</evidence>
<evidence type="ECO:0008006" key="12">
    <source>
        <dbReference type="Google" id="ProtNLM"/>
    </source>
</evidence>
<organism evidence="10 11">
    <name type="scientific">Polypedilum vanderplanki</name>
    <name type="common">Sleeping chironomid midge</name>
    <dbReference type="NCBI Taxonomy" id="319348"/>
    <lineage>
        <taxon>Eukaryota</taxon>
        <taxon>Metazoa</taxon>
        <taxon>Ecdysozoa</taxon>
        <taxon>Arthropoda</taxon>
        <taxon>Hexapoda</taxon>
        <taxon>Insecta</taxon>
        <taxon>Pterygota</taxon>
        <taxon>Neoptera</taxon>
        <taxon>Endopterygota</taxon>
        <taxon>Diptera</taxon>
        <taxon>Nematocera</taxon>
        <taxon>Chironomoidea</taxon>
        <taxon>Chironomidae</taxon>
        <taxon>Chironominae</taxon>
        <taxon>Polypedilum</taxon>
        <taxon>Polypedilum</taxon>
    </lineage>
</organism>
<dbReference type="OrthoDB" id="3945418at2759"/>